<dbReference type="Proteomes" id="UP000314294">
    <property type="component" value="Unassembled WGS sequence"/>
</dbReference>
<dbReference type="AlphaFoldDB" id="A0A4Z2HYD3"/>
<protein>
    <submittedName>
        <fullName evidence="1">Uncharacterized protein</fullName>
    </submittedName>
</protein>
<name>A0A4Z2HYD3_9TELE</name>
<gene>
    <name evidence="1" type="ORF">EYF80_019275</name>
</gene>
<reference evidence="1 2" key="1">
    <citation type="submission" date="2019-03" db="EMBL/GenBank/DDBJ databases">
        <title>First draft genome of Liparis tanakae, snailfish: a comprehensive survey of snailfish specific genes.</title>
        <authorList>
            <person name="Kim W."/>
            <person name="Song I."/>
            <person name="Jeong J.-H."/>
            <person name="Kim D."/>
            <person name="Kim S."/>
            <person name="Ryu S."/>
            <person name="Song J.Y."/>
            <person name="Lee S.K."/>
        </authorList>
    </citation>
    <scope>NUCLEOTIDE SEQUENCE [LARGE SCALE GENOMIC DNA]</scope>
    <source>
        <tissue evidence="1">Muscle</tissue>
    </source>
</reference>
<comment type="caution">
    <text evidence="1">The sequence shown here is derived from an EMBL/GenBank/DDBJ whole genome shotgun (WGS) entry which is preliminary data.</text>
</comment>
<proteinExistence type="predicted"/>
<keyword evidence="2" id="KW-1185">Reference proteome</keyword>
<sequence>MLVLLPAEGERAEESPDKAPWGAVGWRKMLFFLLPVVSLLLSRTTVSGNSNDKWLSTVAQFNKDRSWNRFRDVAIAINEAVTPTVRSLVLKVDKSSIRSQDPVVHFNTGMEGLLLMFCLHVYVVERFRLPAAKEGSHHYVEAEGGALLHSVLPQIIQLLVFYQQK</sequence>
<dbReference type="EMBL" id="SRLO01000162">
    <property type="protein sequence ID" value="TNN70540.1"/>
    <property type="molecule type" value="Genomic_DNA"/>
</dbReference>
<dbReference type="OrthoDB" id="9218571at2759"/>
<evidence type="ECO:0000313" key="1">
    <source>
        <dbReference type="EMBL" id="TNN70540.1"/>
    </source>
</evidence>
<organism evidence="1 2">
    <name type="scientific">Liparis tanakae</name>
    <name type="common">Tanaka's snailfish</name>
    <dbReference type="NCBI Taxonomy" id="230148"/>
    <lineage>
        <taxon>Eukaryota</taxon>
        <taxon>Metazoa</taxon>
        <taxon>Chordata</taxon>
        <taxon>Craniata</taxon>
        <taxon>Vertebrata</taxon>
        <taxon>Euteleostomi</taxon>
        <taxon>Actinopterygii</taxon>
        <taxon>Neopterygii</taxon>
        <taxon>Teleostei</taxon>
        <taxon>Neoteleostei</taxon>
        <taxon>Acanthomorphata</taxon>
        <taxon>Eupercaria</taxon>
        <taxon>Perciformes</taxon>
        <taxon>Cottioidei</taxon>
        <taxon>Cottales</taxon>
        <taxon>Liparidae</taxon>
        <taxon>Liparis</taxon>
    </lineage>
</organism>
<evidence type="ECO:0000313" key="2">
    <source>
        <dbReference type="Proteomes" id="UP000314294"/>
    </source>
</evidence>
<accession>A0A4Z2HYD3</accession>